<feature type="chain" id="PRO_5046897569" evidence="4">
    <location>
        <begin position="29"/>
        <end position="335"/>
    </location>
</feature>
<dbReference type="Gene3D" id="3.20.20.370">
    <property type="entry name" value="Glycoside hydrolase/deacetylase"/>
    <property type="match status" value="1"/>
</dbReference>
<dbReference type="InterPro" id="IPR002509">
    <property type="entry name" value="NODB_dom"/>
</dbReference>
<evidence type="ECO:0000313" key="6">
    <source>
        <dbReference type="EMBL" id="MBO7744061.1"/>
    </source>
</evidence>
<evidence type="ECO:0000313" key="7">
    <source>
        <dbReference type="Proteomes" id="UP000670947"/>
    </source>
</evidence>
<feature type="region of interest" description="Disordered" evidence="3">
    <location>
        <begin position="27"/>
        <end position="110"/>
    </location>
</feature>
<dbReference type="CDD" id="cd10917">
    <property type="entry name" value="CE4_NodB_like_6s_7s"/>
    <property type="match status" value="1"/>
</dbReference>
<accession>A0ABS3W6X5</accession>
<dbReference type="SUPFAM" id="SSF88713">
    <property type="entry name" value="Glycoside hydrolase/deacetylase"/>
    <property type="match status" value="1"/>
</dbReference>
<keyword evidence="7" id="KW-1185">Reference proteome</keyword>
<dbReference type="Proteomes" id="UP000670947">
    <property type="component" value="Unassembled WGS sequence"/>
</dbReference>
<keyword evidence="1" id="KW-0479">Metal-binding</keyword>
<dbReference type="RefSeq" id="WP_208847029.1">
    <property type="nucleotide sequence ID" value="NZ_JAGGDJ010000003.1"/>
</dbReference>
<keyword evidence="2" id="KW-0378">Hydrolase</keyword>
<protein>
    <submittedName>
        <fullName evidence="6">Polysaccharide deacetylase family protein</fullName>
    </submittedName>
</protein>
<feature type="compositionally biased region" description="Polar residues" evidence="3">
    <location>
        <begin position="42"/>
        <end position="53"/>
    </location>
</feature>
<organism evidence="6 7">
    <name type="scientific">Paenibacillus artemisiicola</name>
    <dbReference type="NCBI Taxonomy" id="1172618"/>
    <lineage>
        <taxon>Bacteria</taxon>
        <taxon>Bacillati</taxon>
        <taxon>Bacillota</taxon>
        <taxon>Bacilli</taxon>
        <taxon>Bacillales</taxon>
        <taxon>Paenibacillaceae</taxon>
        <taxon>Paenibacillus</taxon>
    </lineage>
</organism>
<comment type="caution">
    <text evidence="6">The sequence shown here is derived from an EMBL/GenBank/DDBJ whole genome shotgun (WGS) entry which is preliminary data.</text>
</comment>
<dbReference type="Pfam" id="PF01522">
    <property type="entry name" value="Polysacc_deac_1"/>
    <property type="match status" value="1"/>
</dbReference>
<dbReference type="PANTHER" id="PTHR10587">
    <property type="entry name" value="GLYCOSYL TRANSFERASE-RELATED"/>
    <property type="match status" value="1"/>
</dbReference>
<sequence>MKPRNAIRTTTTILLGLALALAAGCATAQNSTAPKEPKPSAEQANPGSANKPQSLPGASETNGGAGSNAAAGGTKSGSAEAPGGANGGGQTNAGKPSSPAPTAPSGGANPAGHAVKKLYRMNAVYSFVPIDKAAASAKVVLLTFDDGPKADKTVTSLLDTLDKHKAKAIFFVNGYRVKSHPELLKKIADRGQAIGNHSWDHIDLKKEKEATVRKQIVDVQSIVKKVTGSAPVFFRPPFGSGNDSVKRIVRGQGMLYMTWSNGSLDWDAGSRDKPDKVIANVLEQLHPGVNILMHELPWTTEALDALLTKLEAKGYGFIDPASIDLGLDAPPKNVK</sequence>
<dbReference type="PROSITE" id="PS51257">
    <property type="entry name" value="PROKAR_LIPOPROTEIN"/>
    <property type="match status" value="1"/>
</dbReference>
<dbReference type="InterPro" id="IPR011330">
    <property type="entry name" value="Glyco_hydro/deAcase_b/a-brl"/>
</dbReference>
<feature type="signal peptide" evidence="4">
    <location>
        <begin position="1"/>
        <end position="28"/>
    </location>
</feature>
<name>A0ABS3W6X5_9BACL</name>
<evidence type="ECO:0000256" key="1">
    <source>
        <dbReference type="ARBA" id="ARBA00022723"/>
    </source>
</evidence>
<keyword evidence="4" id="KW-0732">Signal</keyword>
<proteinExistence type="predicted"/>
<gene>
    <name evidence="6" type="ORF">I8J29_07645</name>
</gene>
<feature type="domain" description="NodB homology" evidence="5">
    <location>
        <begin position="138"/>
        <end position="318"/>
    </location>
</feature>
<evidence type="ECO:0000259" key="5">
    <source>
        <dbReference type="PROSITE" id="PS51677"/>
    </source>
</evidence>
<dbReference type="EMBL" id="JAGGDJ010000003">
    <property type="protein sequence ID" value="MBO7744061.1"/>
    <property type="molecule type" value="Genomic_DNA"/>
</dbReference>
<evidence type="ECO:0000256" key="4">
    <source>
        <dbReference type="SAM" id="SignalP"/>
    </source>
</evidence>
<evidence type="ECO:0000256" key="2">
    <source>
        <dbReference type="ARBA" id="ARBA00022801"/>
    </source>
</evidence>
<dbReference type="PROSITE" id="PS51677">
    <property type="entry name" value="NODB"/>
    <property type="match status" value="1"/>
</dbReference>
<reference evidence="6 7" key="1">
    <citation type="submission" date="2021-03" db="EMBL/GenBank/DDBJ databases">
        <title>Paenibacillus artemisicola MWE-103 whole genome sequence.</title>
        <authorList>
            <person name="Ham Y.J."/>
        </authorList>
    </citation>
    <scope>NUCLEOTIDE SEQUENCE [LARGE SCALE GENOMIC DNA]</scope>
    <source>
        <strain evidence="6 7">MWE-103</strain>
    </source>
</reference>
<dbReference type="InterPro" id="IPR050248">
    <property type="entry name" value="Polysacc_deacetylase_ArnD"/>
</dbReference>
<feature type="compositionally biased region" description="Low complexity" evidence="3">
    <location>
        <begin position="57"/>
        <end position="83"/>
    </location>
</feature>
<evidence type="ECO:0000256" key="3">
    <source>
        <dbReference type="SAM" id="MobiDB-lite"/>
    </source>
</evidence>
<dbReference type="PANTHER" id="PTHR10587:SF133">
    <property type="entry name" value="CHITIN DEACETYLASE 1-RELATED"/>
    <property type="match status" value="1"/>
</dbReference>